<protein>
    <submittedName>
        <fullName evidence="2">Serine/threonine-protein phosphatase</fullName>
    </submittedName>
</protein>
<dbReference type="Gene3D" id="3.60.40.10">
    <property type="entry name" value="PPM-type phosphatase domain"/>
    <property type="match status" value="1"/>
</dbReference>
<dbReference type="SUPFAM" id="SSF81606">
    <property type="entry name" value="PP2C-like"/>
    <property type="match status" value="1"/>
</dbReference>
<dbReference type="InterPro" id="IPR015655">
    <property type="entry name" value="PP2C"/>
</dbReference>
<dbReference type="Pfam" id="PF13672">
    <property type="entry name" value="PP2C_2"/>
    <property type="match status" value="1"/>
</dbReference>
<dbReference type="Proteomes" id="UP000664277">
    <property type="component" value="Unassembled WGS sequence"/>
</dbReference>
<accession>A0A8J7PDD4</accession>
<evidence type="ECO:0000313" key="2">
    <source>
        <dbReference type="EMBL" id="MBN8661091.1"/>
    </source>
</evidence>
<name>A0A8J7PDD4_9BACT</name>
<evidence type="ECO:0000313" key="3">
    <source>
        <dbReference type="Proteomes" id="UP000664277"/>
    </source>
</evidence>
<dbReference type="InterPro" id="IPR001932">
    <property type="entry name" value="PPM-type_phosphatase-like_dom"/>
</dbReference>
<dbReference type="PANTHER" id="PTHR47992">
    <property type="entry name" value="PROTEIN PHOSPHATASE"/>
    <property type="match status" value="1"/>
</dbReference>
<proteinExistence type="predicted"/>
<sequence length="269" mass="29273">MQNLTWVTAGLTDRGLKRKDNQDNFFISQDRALLVVADGMGGASGGERASKLAVETIERLWEEDKPDINNAKSVEAWIQNAVAAANTSVRTAALESRDSPNMGTTLVMAVLSENGHAHIGHVGDSRATYISTVASSVEGLTSDHSVVMEMFRRGQLTKEQCRVSPFRSIITRCLGHDENVSADYCLKVMNFGDWLVLASDGLSEVVQEEEIKETVEKFECPEEACATLLEMVLSRNAPDNVTILSAKLVSKKDVPGKATVSMPQVTAEK</sequence>
<dbReference type="GO" id="GO:0004722">
    <property type="term" value="F:protein serine/threonine phosphatase activity"/>
    <property type="evidence" value="ECO:0007669"/>
    <property type="project" value="InterPro"/>
</dbReference>
<dbReference type="InterPro" id="IPR036457">
    <property type="entry name" value="PPM-type-like_dom_sf"/>
</dbReference>
<dbReference type="SMART" id="SM00332">
    <property type="entry name" value="PP2Cc"/>
    <property type="match status" value="1"/>
</dbReference>
<dbReference type="AlphaFoldDB" id="A0A8J7PDD4"/>
<evidence type="ECO:0000259" key="1">
    <source>
        <dbReference type="PROSITE" id="PS51746"/>
    </source>
</evidence>
<dbReference type="CDD" id="cd00143">
    <property type="entry name" value="PP2Cc"/>
    <property type="match status" value="1"/>
</dbReference>
<gene>
    <name evidence="2" type="ORF">J0M35_12055</name>
</gene>
<organism evidence="2 3">
    <name type="scientific">Candidatus Obscuribacter phosphatis</name>
    <dbReference type="NCBI Taxonomy" id="1906157"/>
    <lineage>
        <taxon>Bacteria</taxon>
        <taxon>Bacillati</taxon>
        <taxon>Candidatus Melainabacteria</taxon>
        <taxon>Candidatus Obscuribacterales</taxon>
        <taxon>Candidatus Obscuribacteraceae</taxon>
        <taxon>Candidatus Obscuribacter</taxon>
    </lineage>
</organism>
<dbReference type="EMBL" id="JAFLCK010000016">
    <property type="protein sequence ID" value="MBN8661091.1"/>
    <property type="molecule type" value="Genomic_DNA"/>
</dbReference>
<dbReference type="SMART" id="SM00331">
    <property type="entry name" value="PP2C_SIG"/>
    <property type="match status" value="1"/>
</dbReference>
<feature type="domain" description="PPM-type phosphatase" evidence="1">
    <location>
        <begin position="7"/>
        <end position="248"/>
    </location>
</feature>
<comment type="caution">
    <text evidence="2">The sequence shown here is derived from an EMBL/GenBank/DDBJ whole genome shotgun (WGS) entry which is preliminary data.</text>
</comment>
<reference evidence="2" key="1">
    <citation type="submission" date="2021-02" db="EMBL/GenBank/DDBJ databases">
        <title>Genome-Resolved Metagenomics of a Microbial Community Performing Photosynthetic Biological Nutrient Removal.</title>
        <authorList>
            <person name="Mcdaniel E.A."/>
        </authorList>
    </citation>
    <scope>NUCLEOTIDE SEQUENCE</scope>
    <source>
        <strain evidence="2">UWPOB_OBS1</strain>
    </source>
</reference>
<dbReference type="PROSITE" id="PS51746">
    <property type="entry name" value="PPM_2"/>
    <property type="match status" value="1"/>
</dbReference>